<dbReference type="Proteomes" id="UP000799776">
    <property type="component" value="Unassembled WGS sequence"/>
</dbReference>
<organism evidence="1 2">
    <name type="scientific">Saccharata proteae CBS 121410</name>
    <dbReference type="NCBI Taxonomy" id="1314787"/>
    <lineage>
        <taxon>Eukaryota</taxon>
        <taxon>Fungi</taxon>
        <taxon>Dikarya</taxon>
        <taxon>Ascomycota</taxon>
        <taxon>Pezizomycotina</taxon>
        <taxon>Dothideomycetes</taxon>
        <taxon>Dothideomycetes incertae sedis</taxon>
        <taxon>Botryosphaeriales</taxon>
        <taxon>Saccharataceae</taxon>
        <taxon>Saccharata</taxon>
    </lineage>
</organism>
<accession>A0A9P4HW60</accession>
<dbReference type="Pfam" id="PF11927">
    <property type="entry name" value="HODM_asu-like"/>
    <property type="match status" value="1"/>
</dbReference>
<dbReference type="OrthoDB" id="5043642at2759"/>
<feature type="non-terminal residue" evidence="1">
    <location>
        <position position="1"/>
    </location>
</feature>
<dbReference type="EMBL" id="ML978718">
    <property type="protein sequence ID" value="KAF2087937.1"/>
    <property type="molecule type" value="Genomic_DNA"/>
</dbReference>
<sequence>SDWIRIDKNFPSRMALKSRVYADYGTDAIDCREGGYDGCAELLQMLVKYLPRRFPSVFHLSADGLEIENRATGEKFVVGEESGYGGVHPLRVIGGLIEDDVVILTKGEEGGEYVLRAAIAGFPAGFNMREKMGQPLTEIHKPVPTYEERLKKAMNKFFTNVTPSKMVMRVNWSINDREELVLLEGGHLYENDADTPANEQINIDEVQLRVERQVIRRLPRSGAMCMLTKTYLYRLVDIAHEPGFAARMSGLLHKLPEKIAFYKRKPVWGKVVLGFLDEMARQYPVERPADEEEA</sequence>
<dbReference type="AlphaFoldDB" id="A0A9P4HW60"/>
<gene>
    <name evidence="1" type="ORF">K490DRAFT_40713</name>
</gene>
<comment type="caution">
    <text evidence="1">The sequence shown here is derived from an EMBL/GenBank/DDBJ whole genome shotgun (WGS) entry which is preliminary data.</text>
</comment>
<evidence type="ECO:0008006" key="3">
    <source>
        <dbReference type="Google" id="ProtNLM"/>
    </source>
</evidence>
<evidence type="ECO:0000313" key="1">
    <source>
        <dbReference type="EMBL" id="KAF2087937.1"/>
    </source>
</evidence>
<proteinExistence type="predicted"/>
<reference evidence="1" key="1">
    <citation type="journal article" date="2020" name="Stud. Mycol.">
        <title>101 Dothideomycetes genomes: a test case for predicting lifestyles and emergence of pathogens.</title>
        <authorList>
            <person name="Haridas S."/>
            <person name="Albert R."/>
            <person name="Binder M."/>
            <person name="Bloem J."/>
            <person name="Labutti K."/>
            <person name="Salamov A."/>
            <person name="Andreopoulos B."/>
            <person name="Baker S."/>
            <person name="Barry K."/>
            <person name="Bills G."/>
            <person name="Bluhm B."/>
            <person name="Cannon C."/>
            <person name="Castanera R."/>
            <person name="Culley D."/>
            <person name="Daum C."/>
            <person name="Ezra D."/>
            <person name="Gonzalez J."/>
            <person name="Henrissat B."/>
            <person name="Kuo A."/>
            <person name="Liang C."/>
            <person name="Lipzen A."/>
            <person name="Lutzoni F."/>
            <person name="Magnuson J."/>
            <person name="Mondo S."/>
            <person name="Nolan M."/>
            <person name="Ohm R."/>
            <person name="Pangilinan J."/>
            <person name="Park H.-J."/>
            <person name="Ramirez L."/>
            <person name="Alfaro M."/>
            <person name="Sun H."/>
            <person name="Tritt A."/>
            <person name="Yoshinaga Y."/>
            <person name="Zwiers L.-H."/>
            <person name="Turgeon B."/>
            <person name="Goodwin S."/>
            <person name="Spatafora J."/>
            <person name="Crous P."/>
            <person name="Grigoriev I."/>
        </authorList>
    </citation>
    <scope>NUCLEOTIDE SEQUENCE</scope>
    <source>
        <strain evidence="1">CBS 121410</strain>
    </source>
</reference>
<keyword evidence="2" id="KW-1185">Reference proteome</keyword>
<evidence type="ECO:0000313" key="2">
    <source>
        <dbReference type="Proteomes" id="UP000799776"/>
    </source>
</evidence>
<protein>
    <recommendedName>
        <fullName evidence="3">DUF3445 domain-containing protein</fullName>
    </recommendedName>
</protein>
<dbReference type="InterPro" id="IPR021848">
    <property type="entry name" value="HODM_asu-like"/>
</dbReference>
<name>A0A9P4HW60_9PEZI</name>